<dbReference type="InterPro" id="IPR018490">
    <property type="entry name" value="cNMP-bd_dom_sf"/>
</dbReference>
<dbReference type="OrthoDB" id="5294595at2"/>
<dbReference type="InterPro" id="IPR014710">
    <property type="entry name" value="RmlC-like_jellyroll"/>
</dbReference>
<organism evidence="2 3">
    <name type="scientific">Mariprofundus micogutta</name>
    <dbReference type="NCBI Taxonomy" id="1921010"/>
    <lineage>
        <taxon>Bacteria</taxon>
        <taxon>Pseudomonadati</taxon>
        <taxon>Pseudomonadota</taxon>
        <taxon>Candidatius Mariprofundia</taxon>
        <taxon>Mariprofundales</taxon>
        <taxon>Mariprofundaceae</taxon>
        <taxon>Mariprofundus</taxon>
    </lineage>
</organism>
<evidence type="ECO:0000313" key="3">
    <source>
        <dbReference type="Proteomes" id="UP000231632"/>
    </source>
</evidence>
<dbReference type="RefSeq" id="WP_072658666.1">
    <property type="nucleotide sequence ID" value="NZ_BDFD01000002.1"/>
</dbReference>
<dbReference type="STRING" id="1921010.MMIC_P0424"/>
<dbReference type="Proteomes" id="UP000231632">
    <property type="component" value="Unassembled WGS sequence"/>
</dbReference>
<dbReference type="EMBL" id="BDFD01000002">
    <property type="protein sequence ID" value="GAV19490.1"/>
    <property type="molecule type" value="Genomic_DNA"/>
</dbReference>
<dbReference type="Pfam" id="PF00027">
    <property type="entry name" value="cNMP_binding"/>
    <property type="match status" value="1"/>
</dbReference>
<dbReference type="Gene3D" id="2.60.120.10">
    <property type="entry name" value="Jelly Rolls"/>
    <property type="match status" value="1"/>
</dbReference>
<sequence>MNLDQHCAIEACMAVDPLYTRFRGMPVCQELQDDECMMLYSSFDLHHIKAGTLIYKAHSPTDSTMRLILKGTVNVTNPDSGIDTTLAAGEMFGLFSFLDNERLHTASLIALSDVTLLSINRHYFNLITIENPSLGNLLLRFMFRLLTRMSLKMEHEYVSVQQYMAERGV</sequence>
<reference evidence="2 3" key="1">
    <citation type="journal article" date="2017" name="Arch. Microbiol.">
        <title>Mariprofundus micogutta sp. nov., a novel iron-oxidizing zetaproteobacterium isolated from a deep-sea hydrothermal field at the Bayonnaise knoll of the Izu-Ogasawara arc, and a description of Mariprofundales ord. nov. and Zetaproteobacteria classis nov.</title>
        <authorList>
            <person name="Makita H."/>
            <person name="Tanaka E."/>
            <person name="Mitsunobu S."/>
            <person name="Miyazaki M."/>
            <person name="Nunoura T."/>
            <person name="Uematsu K."/>
            <person name="Takaki Y."/>
            <person name="Nishi S."/>
            <person name="Shimamura S."/>
            <person name="Takai K."/>
        </authorList>
    </citation>
    <scope>NUCLEOTIDE SEQUENCE [LARGE SCALE GENOMIC DNA]</scope>
    <source>
        <strain evidence="2 3">ET2</strain>
    </source>
</reference>
<evidence type="ECO:0000313" key="2">
    <source>
        <dbReference type="EMBL" id="GAV19490.1"/>
    </source>
</evidence>
<protein>
    <submittedName>
        <fullName evidence="2">Cyclic nucleotide-binding domain protein</fullName>
    </submittedName>
</protein>
<feature type="domain" description="Cyclic nucleotide-binding" evidence="1">
    <location>
        <begin position="63"/>
        <end position="127"/>
    </location>
</feature>
<dbReference type="SUPFAM" id="SSF51206">
    <property type="entry name" value="cAMP-binding domain-like"/>
    <property type="match status" value="1"/>
</dbReference>
<name>A0A1L8CKQ9_9PROT</name>
<dbReference type="PROSITE" id="PS50042">
    <property type="entry name" value="CNMP_BINDING_3"/>
    <property type="match status" value="1"/>
</dbReference>
<keyword evidence="3" id="KW-1185">Reference proteome</keyword>
<accession>A0A1L8CKQ9</accession>
<dbReference type="CDD" id="cd00038">
    <property type="entry name" value="CAP_ED"/>
    <property type="match status" value="1"/>
</dbReference>
<gene>
    <name evidence="2" type="ORF">MMIC_P0424</name>
</gene>
<dbReference type="InterPro" id="IPR000595">
    <property type="entry name" value="cNMP-bd_dom"/>
</dbReference>
<proteinExistence type="predicted"/>
<dbReference type="AlphaFoldDB" id="A0A1L8CKQ9"/>
<comment type="caution">
    <text evidence="2">The sequence shown here is derived from an EMBL/GenBank/DDBJ whole genome shotgun (WGS) entry which is preliminary data.</text>
</comment>
<evidence type="ECO:0000259" key="1">
    <source>
        <dbReference type="PROSITE" id="PS50042"/>
    </source>
</evidence>